<dbReference type="AlphaFoldDB" id="A0A5B0P668"/>
<reference evidence="2 3" key="1">
    <citation type="submission" date="2019-05" db="EMBL/GenBank/DDBJ databases">
        <title>Emergence of the Ug99 lineage of the wheat stem rust pathogen through somatic hybridization.</title>
        <authorList>
            <person name="Li F."/>
            <person name="Upadhyaya N.M."/>
            <person name="Sperschneider J."/>
            <person name="Matny O."/>
            <person name="Nguyen-Phuc H."/>
            <person name="Mago R."/>
            <person name="Raley C."/>
            <person name="Miller M.E."/>
            <person name="Silverstein K.A.T."/>
            <person name="Henningsen E."/>
            <person name="Hirsch C.D."/>
            <person name="Visser B."/>
            <person name="Pretorius Z.A."/>
            <person name="Steffenson B.J."/>
            <person name="Schwessinger B."/>
            <person name="Dodds P.N."/>
            <person name="Figueroa M."/>
        </authorList>
    </citation>
    <scope>NUCLEOTIDE SEQUENCE [LARGE SCALE GENOMIC DNA]</scope>
    <source>
        <strain evidence="2 3">Ug99</strain>
    </source>
</reference>
<protein>
    <recommendedName>
        <fullName evidence="4">ATP-dependent DNA helicase sgs1</fullName>
    </recommendedName>
</protein>
<evidence type="ECO:0000313" key="3">
    <source>
        <dbReference type="Proteomes" id="UP000325313"/>
    </source>
</evidence>
<sequence>MSTDDEKYLEEKKREIEEGFPTCRCSNCFPDEANTNFMKTCVELTLDNFSDAVLNPAILPIAATVPFDSIPRKRRPARKDLSHVLLQFSESLLKEFEKFFWVQFPEAATFSPKDLFNFEQAKDIARHIPEIKEPDDILDDIGGGSVLKDNKSFCTIMWLNFVRVMHSTATSLMKETNRTNVEIEKKKKRQESRARANTKLMNKFTRSKLD</sequence>
<comment type="caution">
    <text evidence="2">The sequence shown here is derived from an EMBL/GenBank/DDBJ whole genome shotgun (WGS) entry which is preliminary data.</text>
</comment>
<name>A0A5B0P668_PUCGR</name>
<dbReference type="EMBL" id="VDEP01000366">
    <property type="protein sequence ID" value="KAA1096985.1"/>
    <property type="molecule type" value="Genomic_DNA"/>
</dbReference>
<evidence type="ECO:0008006" key="4">
    <source>
        <dbReference type="Google" id="ProtNLM"/>
    </source>
</evidence>
<dbReference type="Proteomes" id="UP000325313">
    <property type="component" value="Unassembled WGS sequence"/>
</dbReference>
<proteinExistence type="predicted"/>
<evidence type="ECO:0000256" key="1">
    <source>
        <dbReference type="SAM" id="MobiDB-lite"/>
    </source>
</evidence>
<feature type="region of interest" description="Disordered" evidence="1">
    <location>
        <begin position="184"/>
        <end position="210"/>
    </location>
</feature>
<gene>
    <name evidence="2" type="ORF">PGTUg99_000655</name>
</gene>
<accession>A0A5B0P668</accession>
<organism evidence="2 3">
    <name type="scientific">Puccinia graminis f. sp. tritici</name>
    <dbReference type="NCBI Taxonomy" id="56615"/>
    <lineage>
        <taxon>Eukaryota</taxon>
        <taxon>Fungi</taxon>
        <taxon>Dikarya</taxon>
        <taxon>Basidiomycota</taxon>
        <taxon>Pucciniomycotina</taxon>
        <taxon>Pucciniomycetes</taxon>
        <taxon>Pucciniales</taxon>
        <taxon>Pucciniaceae</taxon>
        <taxon>Puccinia</taxon>
    </lineage>
</organism>
<evidence type="ECO:0000313" key="2">
    <source>
        <dbReference type="EMBL" id="KAA1096985.1"/>
    </source>
</evidence>